<dbReference type="RefSeq" id="WP_222435466.1">
    <property type="nucleotide sequence ID" value="NZ_SJPK01000009.1"/>
</dbReference>
<keyword evidence="2" id="KW-0732">Signal</keyword>
<evidence type="ECO:0000256" key="1">
    <source>
        <dbReference type="SAM" id="MobiDB-lite"/>
    </source>
</evidence>
<organism evidence="4 5">
    <name type="scientific">Allorhodopirellula solitaria</name>
    <dbReference type="NCBI Taxonomy" id="2527987"/>
    <lineage>
        <taxon>Bacteria</taxon>
        <taxon>Pseudomonadati</taxon>
        <taxon>Planctomycetota</taxon>
        <taxon>Planctomycetia</taxon>
        <taxon>Pirellulales</taxon>
        <taxon>Pirellulaceae</taxon>
        <taxon>Allorhodopirellula</taxon>
    </lineage>
</organism>
<protein>
    <recommendedName>
        <fullName evidence="3">Tll0287-like domain-containing protein</fullName>
    </recommendedName>
</protein>
<sequence length="213" mass="23549" precursor="true">MKRRTLLTLLILGVAFCFLKLPAQESPSTGEANPPRGTKSPPRDKKSPPSGAKNPLGDTKNPLGSEGESFSQPTTVAQARSRAQLLHESIHGTLQVVHRDFFDDDNPIAIPSNSLEDVFAALEDSYQLELSWLIVETDTLNIDHEPQDEFENAAVKALRSGEPRHEAIENGRYRFAGPIRLASQCLKCHVKNRLSTEDRTAGLLISMPLDQDR</sequence>
<gene>
    <name evidence="4" type="ORF">CA85_35460</name>
</gene>
<dbReference type="Proteomes" id="UP000318053">
    <property type="component" value="Unassembled WGS sequence"/>
</dbReference>
<feature type="chain" id="PRO_5023076129" description="Tll0287-like domain-containing protein" evidence="2">
    <location>
        <begin position="24"/>
        <end position="213"/>
    </location>
</feature>
<comment type="caution">
    <text evidence="4">The sequence shown here is derived from an EMBL/GenBank/DDBJ whole genome shotgun (WGS) entry which is preliminary data.</text>
</comment>
<evidence type="ECO:0000313" key="5">
    <source>
        <dbReference type="Proteomes" id="UP000318053"/>
    </source>
</evidence>
<feature type="domain" description="Tll0287-like" evidence="3">
    <location>
        <begin position="77"/>
        <end position="193"/>
    </location>
</feature>
<evidence type="ECO:0000259" key="3">
    <source>
        <dbReference type="Pfam" id="PF11845"/>
    </source>
</evidence>
<feature type="compositionally biased region" description="Polar residues" evidence="1">
    <location>
        <begin position="68"/>
        <end position="78"/>
    </location>
</feature>
<feature type="region of interest" description="Disordered" evidence="1">
    <location>
        <begin position="24"/>
        <end position="81"/>
    </location>
</feature>
<accession>A0A5C5XQK4</accession>
<dbReference type="AlphaFoldDB" id="A0A5C5XQK4"/>
<evidence type="ECO:0000256" key="2">
    <source>
        <dbReference type="SAM" id="SignalP"/>
    </source>
</evidence>
<evidence type="ECO:0000313" key="4">
    <source>
        <dbReference type="EMBL" id="TWT64761.1"/>
    </source>
</evidence>
<reference evidence="4 5" key="1">
    <citation type="submission" date="2019-02" db="EMBL/GenBank/DDBJ databases">
        <title>Deep-cultivation of Planctomycetes and their phenomic and genomic characterization uncovers novel biology.</title>
        <authorList>
            <person name="Wiegand S."/>
            <person name="Jogler M."/>
            <person name="Boedeker C."/>
            <person name="Pinto D."/>
            <person name="Vollmers J."/>
            <person name="Rivas-Marin E."/>
            <person name="Kohn T."/>
            <person name="Peeters S.H."/>
            <person name="Heuer A."/>
            <person name="Rast P."/>
            <person name="Oberbeckmann S."/>
            <person name="Bunk B."/>
            <person name="Jeske O."/>
            <person name="Meyerdierks A."/>
            <person name="Storesund J.E."/>
            <person name="Kallscheuer N."/>
            <person name="Luecker S."/>
            <person name="Lage O.M."/>
            <person name="Pohl T."/>
            <person name="Merkel B.J."/>
            <person name="Hornburger P."/>
            <person name="Mueller R.-W."/>
            <person name="Bruemmer F."/>
            <person name="Labrenz M."/>
            <person name="Spormann A.M."/>
            <person name="Op Den Camp H."/>
            <person name="Overmann J."/>
            <person name="Amann R."/>
            <person name="Jetten M.S.M."/>
            <person name="Mascher T."/>
            <person name="Medema M.H."/>
            <person name="Devos D.P."/>
            <person name="Kaster A.-K."/>
            <person name="Ovreas L."/>
            <person name="Rohde M."/>
            <person name="Galperin M.Y."/>
            <person name="Jogler C."/>
        </authorList>
    </citation>
    <scope>NUCLEOTIDE SEQUENCE [LARGE SCALE GENOMIC DNA]</scope>
    <source>
        <strain evidence="4 5">CA85</strain>
    </source>
</reference>
<dbReference type="EMBL" id="SJPK01000009">
    <property type="protein sequence ID" value="TWT64761.1"/>
    <property type="molecule type" value="Genomic_DNA"/>
</dbReference>
<name>A0A5C5XQK4_9BACT</name>
<proteinExistence type="predicted"/>
<feature type="signal peptide" evidence="2">
    <location>
        <begin position="1"/>
        <end position="23"/>
    </location>
</feature>
<dbReference type="InterPro" id="IPR021796">
    <property type="entry name" value="Tll0287-like_dom"/>
</dbReference>
<dbReference type="Pfam" id="PF11845">
    <property type="entry name" value="Tll0287-like"/>
    <property type="match status" value="1"/>
</dbReference>
<keyword evidence="5" id="KW-1185">Reference proteome</keyword>